<organism evidence="1 2">
    <name type="scientific">Caballeronia temeraria</name>
    <dbReference type="NCBI Taxonomy" id="1777137"/>
    <lineage>
        <taxon>Bacteria</taxon>
        <taxon>Pseudomonadati</taxon>
        <taxon>Pseudomonadota</taxon>
        <taxon>Betaproteobacteria</taxon>
        <taxon>Burkholderiales</taxon>
        <taxon>Burkholderiaceae</taxon>
        <taxon>Caballeronia</taxon>
    </lineage>
</organism>
<gene>
    <name evidence="1" type="ORF">AWB76_02376</name>
</gene>
<accession>A0A158AGZ3</accession>
<dbReference type="EMBL" id="FCOI02000006">
    <property type="protein sequence ID" value="SAK56926.1"/>
    <property type="molecule type" value="Genomic_DNA"/>
</dbReference>
<reference evidence="2" key="1">
    <citation type="submission" date="2016-01" db="EMBL/GenBank/DDBJ databases">
        <authorList>
            <person name="Peeters Charlotte."/>
        </authorList>
    </citation>
    <scope>NUCLEOTIDE SEQUENCE [LARGE SCALE GENOMIC DNA]</scope>
</reference>
<proteinExistence type="predicted"/>
<dbReference type="AlphaFoldDB" id="A0A158AGZ3"/>
<name>A0A158AGZ3_9BURK</name>
<evidence type="ECO:0000313" key="2">
    <source>
        <dbReference type="Proteomes" id="UP000054624"/>
    </source>
</evidence>
<sequence>MKDSFEPLILRIYQTPNGQWAGRLMIGNEDLGWLSGCASPTEVEQAIRETGMCPDRVEVRAS</sequence>
<protein>
    <submittedName>
        <fullName evidence="1">Uncharacterized protein</fullName>
    </submittedName>
</protein>
<keyword evidence="2" id="KW-1185">Reference proteome</keyword>
<evidence type="ECO:0000313" key="1">
    <source>
        <dbReference type="EMBL" id="SAK56926.1"/>
    </source>
</evidence>
<dbReference type="Proteomes" id="UP000054624">
    <property type="component" value="Unassembled WGS sequence"/>
</dbReference>